<comment type="caution">
    <text evidence="1">The sequence shown here is derived from an EMBL/GenBank/DDBJ whole genome shotgun (WGS) entry which is preliminary data.</text>
</comment>
<evidence type="ECO:0000313" key="1">
    <source>
        <dbReference type="EMBL" id="MBP0484131.1"/>
    </source>
</evidence>
<sequence length="172" mass="19314">MAERILADVTQGRAFSEEVQAVSRNGTRINPVTARRGRDPVTRDLIAILSEEDVTAMALLRVRQRHANRLLAGSVAEQSVRLRASEERFSLAAELAAVWEWNIPKDRSHLSPSPSALGYSADKPWAILRDRRALALIAPEARQSLRRAFVENHHVPGDTIDHEIRRLTRDGE</sequence>
<dbReference type="RefSeq" id="WP_209362193.1">
    <property type="nucleotide sequence ID" value="NZ_JAGISH010000010.1"/>
</dbReference>
<protein>
    <submittedName>
        <fullName evidence="1">Uncharacterized protein</fullName>
    </submittedName>
</protein>
<evidence type="ECO:0000313" key="2">
    <source>
        <dbReference type="Proteomes" id="UP000675940"/>
    </source>
</evidence>
<dbReference type="Proteomes" id="UP000675940">
    <property type="component" value="Unassembled WGS sequence"/>
</dbReference>
<organism evidence="1 2">
    <name type="scientific">Sagittula salina</name>
    <dbReference type="NCBI Taxonomy" id="2820268"/>
    <lineage>
        <taxon>Bacteria</taxon>
        <taxon>Pseudomonadati</taxon>
        <taxon>Pseudomonadota</taxon>
        <taxon>Alphaproteobacteria</taxon>
        <taxon>Rhodobacterales</taxon>
        <taxon>Roseobacteraceae</taxon>
        <taxon>Sagittula</taxon>
    </lineage>
</organism>
<dbReference type="EMBL" id="JAGISH010000010">
    <property type="protein sequence ID" value="MBP0484131.1"/>
    <property type="molecule type" value="Genomic_DNA"/>
</dbReference>
<accession>A0A940S2I5</accession>
<gene>
    <name evidence="1" type="ORF">J5474_16745</name>
</gene>
<reference evidence="1" key="1">
    <citation type="submission" date="2021-03" db="EMBL/GenBank/DDBJ databases">
        <title>Sagittula salina sp. nov. strain M10.9X isolated from the marine waste.</title>
        <authorList>
            <person name="Satari L."/>
            <person name="Molina-Menor E."/>
            <person name="Vidal-Verdu A."/>
            <person name="Pascual J."/>
            <person name="Pereto J."/>
            <person name="Porcar M."/>
        </authorList>
    </citation>
    <scope>NUCLEOTIDE SEQUENCE</scope>
    <source>
        <strain evidence="1">M10.9X</strain>
    </source>
</reference>
<proteinExistence type="predicted"/>
<dbReference type="Gene3D" id="3.30.450.20">
    <property type="entry name" value="PAS domain"/>
    <property type="match status" value="1"/>
</dbReference>
<keyword evidence="2" id="KW-1185">Reference proteome</keyword>
<dbReference type="AlphaFoldDB" id="A0A940S2I5"/>
<name>A0A940S2I5_9RHOB</name>